<dbReference type="InterPro" id="IPR016024">
    <property type="entry name" value="ARM-type_fold"/>
</dbReference>
<reference evidence="1 2" key="1">
    <citation type="submission" date="2020-08" db="EMBL/GenBank/DDBJ databases">
        <title>Sequencing the genomes of 1000 actinobacteria strains.</title>
        <authorList>
            <person name="Klenk H.-P."/>
        </authorList>
    </citation>
    <scope>NUCLEOTIDE SEQUENCE [LARGE SCALE GENOMIC DNA]</scope>
    <source>
        <strain evidence="1 2">DSM 46887</strain>
    </source>
</reference>
<proteinExistence type="predicted"/>
<accession>A0A7W9IAE8</accession>
<evidence type="ECO:0000313" key="1">
    <source>
        <dbReference type="EMBL" id="MBB5817039.1"/>
    </source>
</evidence>
<dbReference type="SUPFAM" id="SSF48371">
    <property type="entry name" value="ARM repeat"/>
    <property type="match status" value="1"/>
</dbReference>
<protein>
    <submittedName>
        <fullName evidence="1">3-methyladenine DNA glycosylase AlkC</fullName>
    </submittedName>
</protein>
<keyword evidence="2" id="KW-1185">Reference proteome</keyword>
<organism evidence="1 2">
    <name type="scientific">Streptosporangium becharense</name>
    <dbReference type="NCBI Taxonomy" id="1816182"/>
    <lineage>
        <taxon>Bacteria</taxon>
        <taxon>Bacillati</taxon>
        <taxon>Actinomycetota</taxon>
        <taxon>Actinomycetes</taxon>
        <taxon>Streptosporangiales</taxon>
        <taxon>Streptosporangiaceae</taxon>
        <taxon>Streptosporangium</taxon>
    </lineage>
</organism>
<name>A0A7W9IAE8_9ACTN</name>
<dbReference type="AlphaFoldDB" id="A0A7W9IAE8"/>
<evidence type="ECO:0000313" key="2">
    <source>
        <dbReference type="Proteomes" id="UP000540685"/>
    </source>
</evidence>
<gene>
    <name evidence="1" type="ORF">F4562_000101</name>
</gene>
<comment type="caution">
    <text evidence="1">The sequence shown here is derived from an EMBL/GenBank/DDBJ whole genome shotgun (WGS) entry which is preliminary data.</text>
</comment>
<dbReference type="Proteomes" id="UP000540685">
    <property type="component" value="Unassembled WGS sequence"/>
</dbReference>
<dbReference type="RefSeq" id="WP_184548957.1">
    <property type="nucleotide sequence ID" value="NZ_JACHMP010000001.1"/>
</dbReference>
<sequence length="381" mass="42933">MRIAVAPVQRSLKDQLFNVDKVAMVATRLQRVQASFRREDFIDEVMDRLGDLELKQRIRWISEVLERHLPGDYRPAVGALLRSLPAPCDPTLSDGDFGDFIYAAYSDFVARRGCTDTDLAYSLDALKQITTRFSAEDAIRTFINAYPGHTMDTLIGWTRDEHYHVRRLCSEGTRPRLPWARRLSVPASAAIPILDNLFDDRTRFVTRSVANHLNDIAKSDPDLVVETLRRWRTTGRQEPREMNYIVRHATRTLVKAGHRDTLDLLGVDPDRRVTVTDVMIPPTVHLGAVLDISITVHAVETSEAIVDYVVHFAGPSGRPGGRKVYKLRRLTVSAGNPVTLVKTHPLRAGMSTRTIHPGEHAIEVLVNGTPRARRSFQVVQP</sequence>
<dbReference type="InterPro" id="IPR014825">
    <property type="entry name" value="DNA_alkylation"/>
</dbReference>
<dbReference type="Pfam" id="PF08713">
    <property type="entry name" value="DNA_alkylation"/>
    <property type="match status" value="1"/>
</dbReference>
<dbReference type="Gene3D" id="1.25.40.290">
    <property type="entry name" value="ARM repeat domains"/>
    <property type="match status" value="1"/>
</dbReference>
<dbReference type="EMBL" id="JACHMP010000001">
    <property type="protein sequence ID" value="MBB5817039.1"/>
    <property type="molecule type" value="Genomic_DNA"/>
</dbReference>